<evidence type="ECO:0000259" key="3">
    <source>
        <dbReference type="PROSITE" id="PS51462"/>
    </source>
</evidence>
<comment type="caution">
    <text evidence="4">The sequence shown here is derived from an EMBL/GenBank/DDBJ whole genome shotgun (WGS) entry which is preliminary data.</text>
</comment>
<dbReference type="SUPFAM" id="SSF55811">
    <property type="entry name" value="Nudix"/>
    <property type="match status" value="1"/>
</dbReference>
<comment type="cofactor">
    <cofactor evidence="1">
        <name>Mg(2+)</name>
        <dbReference type="ChEBI" id="CHEBI:18420"/>
    </cofactor>
</comment>
<dbReference type="Gene3D" id="3.90.79.10">
    <property type="entry name" value="Nucleoside Triphosphate Pyrophosphohydrolase"/>
    <property type="match status" value="1"/>
</dbReference>
<feature type="domain" description="Nudix hydrolase" evidence="3">
    <location>
        <begin position="30"/>
        <end position="153"/>
    </location>
</feature>
<evidence type="ECO:0000313" key="5">
    <source>
        <dbReference type="Proteomes" id="UP000309389"/>
    </source>
</evidence>
<dbReference type="AlphaFoldDB" id="A0A4T3F0K4"/>
<evidence type="ECO:0000256" key="1">
    <source>
        <dbReference type="ARBA" id="ARBA00001946"/>
    </source>
</evidence>
<dbReference type="RefSeq" id="WP_136694199.1">
    <property type="nucleotide sequence ID" value="NZ_SSHH01000003.1"/>
</dbReference>
<dbReference type="Proteomes" id="UP000309389">
    <property type="component" value="Unassembled WGS sequence"/>
</dbReference>
<keyword evidence="5" id="KW-1185">Reference proteome</keyword>
<name>A0A4T3F0K4_9SPHN</name>
<sequence>MLHLIPAPLHRSAYRAAYRLRSVWLSLSRREIHGCSIIAFDAEERVLLVRHSYGPPVWALPGGGLKRGEDPLQASMRELQEELSCSLAEARHLGMLDETLHGTRHFAHVLAGRIEGTPRPDRREVVEAAFFHRHALPDNLAKPVARRLAMLER</sequence>
<evidence type="ECO:0000256" key="2">
    <source>
        <dbReference type="ARBA" id="ARBA00022801"/>
    </source>
</evidence>
<dbReference type="InterPro" id="IPR000086">
    <property type="entry name" value="NUDIX_hydrolase_dom"/>
</dbReference>
<evidence type="ECO:0000313" key="4">
    <source>
        <dbReference type="EMBL" id="TIX49722.1"/>
    </source>
</evidence>
<reference evidence="4 5" key="1">
    <citation type="submission" date="2019-04" db="EMBL/GenBank/DDBJ databases">
        <title>Altererythrobacter aquimixticola sp. nov., isolated from sediment of junction between the ocean and a freshwater spring.</title>
        <authorList>
            <person name="Yoon J.-H."/>
        </authorList>
    </citation>
    <scope>NUCLEOTIDE SEQUENCE [LARGE SCALE GENOMIC DNA]</scope>
    <source>
        <strain evidence="4 5">SSKS-13</strain>
    </source>
</reference>
<accession>A0A4T3F0K4</accession>
<dbReference type="PROSITE" id="PS51462">
    <property type="entry name" value="NUDIX"/>
    <property type="match status" value="1"/>
</dbReference>
<dbReference type="InterPro" id="IPR015797">
    <property type="entry name" value="NUDIX_hydrolase-like_dom_sf"/>
</dbReference>
<dbReference type="OrthoDB" id="8480561at2"/>
<dbReference type="PANTHER" id="PTHR43046">
    <property type="entry name" value="GDP-MANNOSE MANNOSYL HYDROLASE"/>
    <property type="match status" value="1"/>
</dbReference>
<keyword evidence="2" id="KW-0378">Hydrolase</keyword>
<protein>
    <submittedName>
        <fullName evidence="4">NUDIX domain-containing protein</fullName>
    </submittedName>
</protein>
<proteinExistence type="predicted"/>
<dbReference type="Pfam" id="PF00293">
    <property type="entry name" value="NUDIX"/>
    <property type="match status" value="1"/>
</dbReference>
<gene>
    <name evidence="4" type="ORF">E5222_12985</name>
</gene>
<organism evidence="4 5">
    <name type="scientific">Alteraurantiacibacter aquimixticola</name>
    <dbReference type="NCBI Taxonomy" id="2489173"/>
    <lineage>
        <taxon>Bacteria</taxon>
        <taxon>Pseudomonadati</taxon>
        <taxon>Pseudomonadota</taxon>
        <taxon>Alphaproteobacteria</taxon>
        <taxon>Sphingomonadales</taxon>
        <taxon>Erythrobacteraceae</taxon>
        <taxon>Alteraurantiacibacter</taxon>
    </lineage>
</organism>
<dbReference type="PANTHER" id="PTHR43046:SF14">
    <property type="entry name" value="MUTT_NUDIX FAMILY PROTEIN"/>
    <property type="match status" value="1"/>
</dbReference>
<dbReference type="EMBL" id="SSHH01000003">
    <property type="protein sequence ID" value="TIX49722.1"/>
    <property type="molecule type" value="Genomic_DNA"/>
</dbReference>
<dbReference type="GO" id="GO:0016787">
    <property type="term" value="F:hydrolase activity"/>
    <property type="evidence" value="ECO:0007669"/>
    <property type="project" value="UniProtKB-KW"/>
</dbReference>